<feature type="compositionally biased region" description="Polar residues" evidence="1">
    <location>
        <begin position="1"/>
        <end position="29"/>
    </location>
</feature>
<sequence length="195" mass="19052">MAFTVTNTSQQDVTDVSGQTDNGSVTCSDTELAPGETATCTGRIVPEEGAQSTPVSVSATTADGARTTASRPVYLSGVAVKGVAAPVAQAPAAQAPAVAVGGHTSMPSTGGAKAGVASVILGGVPAPTGLQQVIDPAAGAYPMPLGGVGTGGGGMADVRIGNHEQDGDHDVYAWLLLLAGAGAVSAQRVRTSRSR</sequence>
<keyword evidence="3" id="KW-1185">Reference proteome</keyword>
<feature type="region of interest" description="Disordered" evidence="1">
    <location>
        <begin position="1"/>
        <end position="30"/>
    </location>
</feature>
<dbReference type="Proteomes" id="UP000295453">
    <property type="component" value="Unassembled WGS sequence"/>
</dbReference>
<evidence type="ECO:0000313" key="2">
    <source>
        <dbReference type="EMBL" id="TCJ23177.1"/>
    </source>
</evidence>
<protein>
    <submittedName>
        <fullName evidence="2">Uncharacterized protein</fullName>
    </submittedName>
</protein>
<comment type="caution">
    <text evidence="2">The sequence shown here is derived from an EMBL/GenBank/DDBJ whole genome shotgun (WGS) entry which is preliminary data.</text>
</comment>
<organism evidence="2 3">
    <name type="scientific">Nocardioides jejuensis</name>
    <dbReference type="NCBI Taxonomy" id="2502782"/>
    <lineage>
        <taxon>Bacteria</taxon>
        <taxon>Bacillati</taxon>
        <taxon>Actinomycetota</taxon>
        <taxon>Actinomycetes</taxon>
        <taxon>Propionibacteriales</taxon>
        <taxon>Nocardioidaceae</taxon>
        <taxon>Nocardioides</taxon>
    </lineage>
</organism>
<evidence type="ECO:0000313" key="3">
    <source>
        <dbReference type="Proteomes" id="UP000295453"/>
    </source>
</evidence>
<dbReference type="EMBL" id="SJZJ01000018">
    <property type="protein sequence ID" value="TCJ23177.1"/>
    <property type="molecule type" value="Genomic_DNA"/>
</dbReference>
<proteinExistence type="predicted"/>
<name>A0A4R1BZM4_9ACTN</name>
<accession>A0A4R1BZM4</accession>
<reference evidence="2 3" key="1">
    <citation type="submission" date="2019-03" db="EMBL/GenBank/DDBJ databases">
        <authorList>
            <person name="Kim M.K.M."/>
        </authorList>
    </citation>
    <scope>NUCLEOTIDE SEQUENCE [LARGE SCALE GENOMIC DNA]</scope>
    <source>
        <strain evidence="2 3">18JY15-6</strain>
    </source>
</reference>
<dbReference type="AlphaFoldDB" id="A0A4R1BZM4"/>
<evidence type="ECO:0000256" key="1">
    <source>
        <dbReference type="SAM" id="MobiDB-lite"/>
    </source>
</evidence>
<gene>
    <name evidence="2" type="ORF">EPD65_11385</name>
</gene>